<accession>A0A1D8ITD4</accession>
<dbReference type="InterPro" id="IPR003758">
    <property type="entry name" value="LpxK"/>
</dbReference>
<dbReference type="GO" id="GO:0005524">
    <property type="term" value="F:ATP binding"/>
    <property type="evidence" value="ECO:0007669"/>
    <property type="project" value="UniProtKB-UniRule"/>
</dbReference>
<comment type="pathway">
    <text evidence="2 13">Glycolipid biosynthesis; lipid IV(A) biosynthesis; lipid IV(A) from (3R)-3-hydroxytetradecanoyl-[acyl-carrier-protein] and UDP-N-acetyl-alpha-D-glucosamine: step 6/6.</text>
</comment>
<dbReference type="GO" id="GO:0009244">
    <property type="term" value="P:lipopolysaccharide core region biosynthetic process"/>
    <property type="evidence" value="ECO:0007669"/>
    <property type="project" value="TreeGrafter"/>
</dbReference>
<keyword evidence="5 13" id="KW-0444">Lipid biosynthesis</keyword>
<evidence type="ECO:0000256" key="5">
    <source>
        <dbReference type="ARBA" id="ARBA00022516"/>
    </source>
</evidence>
<keyword evidence="9 13" id="KW-0418">Kinase</keyword>
<dbReference type="PANTHER" id="PTHR42724:SF1">
    <property type="entry name" value="TETRAACYLDISACCHARIDE 4'-KINASE, MITOCHONDRIAL-RELATED"/>
    <property type="match status" value="1"/>
</dbReference>
<keyword evidence="10 13" id="KW-0067">ATP-binding</keyword>
<organism evidence="14 15">
    <name type="scientific">Acidihalobacter yilgarnensis</name>
    <dbReference type="NCBI Taxonomy" id="2819280"/>
    <lineage>
        <taxon>Bacteria</taxon>
        <taxon>Pseudomonadati</taxon>
        <taxon>Pseudomonadota</taxon>
        <taxon>Gammaproteobacteria</taxon>
        <taxon>Chromatiales</taxon>
        <taxon>Ectothiorhodospiraceae</taxon>
        <taxon>Acidihalobacter</taxon>
    </lineage>
</organism>
<reference evidence="15" key="1">
    <citation type="submission" date="2016-09" db="EMBL/GenBank/DDBJ databases">
        <title>Acidihalobacter prosperus F5.</title>
        <authorList>
            <person name="Khaleque H.N."/>
            <person name="Ramsay J.P."/>
            <person name="Kaksonen A.H."/>
            <person name="Boxall N.J."/>
            <person name="Watkin E.L.J."/>
        </authorList>
    </citation>
    <scope>NUCLEOTIDE SEQUENCE [LARGE SCALE GENOMIC DNA]</scope>
    <source>
        <strain evidence="15">F5</strain>
    </source>
</reference>
<evidence type="ECO:0000256" key="7">
    <source>
        <dbReference type="ARBA" id="ARBA00022679"/>
    </source>
</evidence>
<keyword evidence="8 13" id="KW-0547">Nucleotide-binding</keyword>
<evidence type="ECO:0000256" key="6">
    <source>
        <dbReference type="ARBA" id="ARBA00022556"/>
    </source>
</evidence>
<evidence type="ECO:0000256" key="1">
    <source>
        <dbReference type="ARBA" id="ARBA00002274"/>
    </source>
</evidence>
<comment type="catalytic activity">
    <reaction evidence="13">
        <text>a lipid A disaccharide + ATP = a lipid IVA + ADP + H(+)</text>
        <dbReference type="Rhea" id="RHEA:67840"/>
        <dbReference type="ChEBI" id="CHEBI:15378"/>
        <dbReference type="ChEBI" id="CHEBI:30616"/>
        <dbReference type="ChEBI" id="CHEBI:176343"/>
        <dbReference type="ChEBI" id="CHEBI:176425"/>
        <dbReference type="ChEBI" id="CHEBI:456216"/>
        <dbReference type="EC" id="2.7.1.130"/>
    </reaction>
</comment>
<evidence type="ECO:0000256" key="10">
    <source>
        <dbReference type="ARBA" id="ARBA00022840"/>
    </source>
</evidence>
<dbReference type="PANTHER" id="PTHR42724">
    <property type="entry name" value="TETRAACYLDISACCHARIDE 4'-KINASE"/>
    <property type="match status" value="1"/>
</dbReference>
<comment type="function">
    <text evidence="1 13">Transfers the gamma-phosphate of ATP to the 4'-position of a tetraacyldisaccharide 1-phosphate intermediate (termed DS-1-P) to form tetraacyldisaccharide 1,4'-bis-phosphate (lipid IVA).</text>
</comment>
<evidence type="ECO:0000256" key="3">
    <source>
        <dbReference type="ARBA" id="ARBA00012071"/>
    </source>
</evidence>
<protein>
    <recommendedName>
        <fullName evidence="4 13">Tetraacyldisaccharide 4'-kinase</fullName>
        <ecNumber evidence="3 13">2.7.1.130</ecNumber>
    </recommendedName>
    <alternativeName>
        <fullName evidence="12 13">Lipid A 4'-kinase</fullName>
    </alternativeName>
</protein>
<evidence type="ECO:0000256" key="4">
    <source>
        <dbReference type="ARBA" id="ARBA00016436"/>
    </source>
</evidence>
<dbReference type="UniPathway" id="UPA00359">
    <property type="reaction ID" value="UER00482"/>
</dbReference>
<evidence type="ECO:0000256" key="2">
    <source>
        <dbReference type="ARBA" id="ARBA00004870"/>
    </source>
</evidence>
<evidence type="ECO:0000313" key="14">
    <source>
        <dbReference type="EMBL" id="AOU99635.1"/>
    </source>
</evidence>
<evidence type="ECO:0000256" key="12">
    <source>
        <dbReference type="ARBA" id="ARBA00029757"/>
    </source>
</evidence>
<proteinExistence type="inferred from homology"/>
<dbReference type="GO" id="GO:0009245">
    <property type="term" value="P:lipid A biosynthetic process"/>
    <property type="evidence" value="ECO:0007669"/>
    <property type="project" value="UniProtKB-UniRule"/>
</dbReference>
<dbReference type="GO" id="GO:0005886">
    <property type="term" value="C:plasma membrane"/>
    <property type="evidence" value="ECO:0007669"/>
    <property type="project" value="TreeGrafter"/>
</dbReference>
<dbReference type="EMBL" id="CP017415">
    <property type="protein sequence ID" value="AOU99635.1"/>
    <property type="molecule type" value="Genomic_DNA"/>
</dbReference>
<gene>
    <name evidence="13" type="primary">lpxK</name>
    <name evidence="14" type="ORF">BI364_08665</name>
</gene>
<evidence type="ECO:0000256" key="13">
    <source>
        <dbReference type="HAMAP-Rule" id="MF_00409"/>
    </source>
</evidence>
<dbReference type="Pfam" id="PF02606">
    <property type="entry name" value="LpxK"/>
    <property type="match status" value="1"/>
</dbReference>
<evidence type="ECO:0000256" key="9">
    <source>
        <dbReference type="ARBA" id="ARBA00022777"/>
    </source>
</evidence>
<dbReference type="InterPro" id="IPR027417">
    <property type="entry name" value="P-loop_NTPase"/>
</dbReference>
<dbReference type="KEGG" id="aprs:BI364_08665"/>
<name>A0A1D8ITD4_9GAMM</name>
<keyword evidence="7 13" id="KW-0808">Transferase</keyword>
<dbReference type="GO" id="GO:0009029">
    <property type="term" value="F:lipid-A 4'-kinase activity"/>
    <property type="evidence" value="ECO:0007669"/>
    <property type="project" value="UniProtKB-UniRule"/>
</dbReference>
<dbReference type="Proteomes" id="UP000095401">
    <property type="component" value="Chromosome"/>
</dbReference>
<keyword evidence="11 13" id="KW-0443">Lipid metabolism</keyword>
<feature type="binding site" evidence="13">
    <location>
        <begin position="57"/>
        <end position="64"/>
    </location>
    <ligand>
        <name>ATP</name>
        <dbReference type="ChEBI" id="CHEBI:30616"/>
    </ligand>
</feature>
<dbReference type="AlphaFoldDB" id="A0A1D8ITD4"/>
<evidence type="ECO:0000313" key="15">
    <source>
        <dbReference type="Proteomes" id="UP000095401"/>
    </source>
</evidence>
<evidence type="ECO:0000256" key="11">
    <source>
        <dbReference type="ARBA" id="ARBA00023098"/>
    </source>
</evidence>
<dbReference type="HAMAP" id="MF_00409">
    <property type="entry name" value="LpxK"/>
    <property type="match status" value="1"/>
</dbReference>
<dbReference type="NCBIfam" id="TIGR00682">
    <property type="entry name" value="lpxK"/>
    <property type="match status" value="1"/>
</dbReference>
<sequence>MLQKIVQALWRYDNAFSRLLSPLSWLYAREARRRRQRFLEAPPPRWPVPVIVVGNITVGGTGKTPMVIWLVEWLRMQGWRPGVVSRGYGGHASGGCPHTVLTNDDPAQVGDEPLLIAHRSGVPVVVCRDRAAAVHLLLDTSDCNIIISDDGLQHYRLSRDIEIAMIDGKRRLGNARCLPAGPLREPVDRLSEVDFVVVTEGKPEPGEYGLTLALSATARRVGPTRDDDMRDLREFEGEVVHAVAGIGNPERFFMALERAGLRVIRHPLPDHHPIAPADIDFGDTRAVLMTEKDAVKCRSFASPQVWTVSADAAPEQAWIDAFSERLRRVCDGQETA</sequence>
<keyword evidence="15" id="KW-1185">Reference proteome</keyword>
<dbReference type="EC" id="2.7.1.130" evidence="3 13"/>
<dbReference type="SUPFAM" id="SSF52540">
    <property type="entry name" value="P-loop containing nucleoside triphosphate hydrolases"/>
    <property type="match status" value="1"/>
</dbReference>
<keyword evidence="6 13" id="KW-0441">Lipid A biosynthesis</keyword>
<evidence type="ECO:0000256" key="8">
    <source>
        <dbReference type="ARBA" id="ARBA00022741"/>
    </source>
</evidence>
<comment type="similarity">
    <text evidence="13">Belongs to the LpxK family.</text>
</comment>